<dbReference type="EMBL" id="BLAF01000013">
    <property type="protein sequence ID" value="GES19897.1"/>
    <property type="molecule type" value="Genomic_DNA"/>
</dbReference>
<gene>
    <name evidence="1" type="ORF">Aple_027930</name>
</gene>
<proteinExistence type="predicted"/>
<name>A0A5M3XE49_9ACTN</name>
<evidence type="ECO:0000313" key="1">
    <source>
        <dbReference type="EMBL" id="GES19897.1"/>
    </source>
</evidence>
<keyword evidence="2" id="KW-1185">Reference proteome</keyword>
<accession>A0A5M3XE49</accession>
<organism evidence="1 2">
    <name type="scientific">Acrocarpospora pleiomorpha</name>
    <dbReference type="NCBI Taxonomy" id="90975"/>
    <lineage>
        <taxon>Bacteria</taxon>
        <taxon>Bacillati</taxon>
        <taxon>Actinomycetota</taxon>
        <taxon>Actinomycetes</taxon>
        <taxon>Streptosporangiales</taxon>
        <taxon>Streptosporangiaceae</taxon>
        <taxon>Acrocarpospora</taxon>
    </lineage>
</organism>
<evidence type="ECO:0000313" key="2">
    <source>
        <dbReference type="Proteomes" id="UP000377595"/>
    </source>
</evidence>
<dbReference type="AlphaFoldDB" id="A0A5M3XE49"/>
<comment type="caution">
    <text evidence="1">The sequence shown here is derived from an EMBL/GenBank/DDBJ whole genome shotgun (WGS) entry which is preliminary data.</text>
</comment>
<sequence>MLFGRIMAAVVLLMGVTFRNGGELDGFTIGHVPVGGQTSDFAYEWEDVRFVSRVWERESEGVSHVDLKIAILRGPRLSALPALRAFLAEYHEHDPEAWHLDEFQNGSYRGYINDSEAFWLTSAGVAVSVRIPSGTLTPDDLRTTALSIRPT</sequence>
<reference evidence="1 2" key="1">
    <citation type="submission" date="2019-10" db="EMBL/GenBank/DDBJ databases">
        <title>Whole genome shotgun sequence of Acrocarpospora pleiomorpha NBRC 16267.</title>
        <authorList>
            <person name="Ichikawa N."/>
            <person name="Kimura A."/>
            <person name="Kitahashi Y."/>
            <person name="Komaki H."/>
            <person name="Oguchi A."/>
        </authorList>
    </citation>
    <scope>NUCLEOTIDE SEQUENCE [LARGE SCALE GENOMIC DNA]</scope>
    <source>
        <strain evidence="1 2">NBRC 16267</strain>
    </source>
</reference>
<protein>
    <submittedName>
        <fullName evidence="1">Uncharacterized protein</fullName>
    </submittedName>
</protein>
<dbReference type="Proteomes" id="UP000377595">
    <property type="component" value="Unassembled WGS sequence"/>
</dbReference>